<evidence type="ECO:0000256" key="6">
    <source>
        <dbReference type="SAM" id="MobiDB-lite"/>
    </source>
</evidence>
<dbReference type="Pfam" id="PF08597">
    <property type="entry name" value="eIF3_subunit"/>
    <property type="match status" value="1"/>
</dbReference>
<dbReference type="InParanoid" id="T1FWB9"/>
<gene>
    <name evidence="8" type="primary">20213115</name>
    <name evidence="7" type="ORF">HELRODRAFT_194695</name>
</gene>
<sequence>MDMDSSSASEGENENALVKDRWDDDDVPNFANVKSKPATDEQKHVKFAQPPVAPAATTAATTVATAATETTAAADPLAEDTIDLYEPVTKEQFDRFESLIKEKLTKYDKSAHYVTMLDELLKELCQNLQMEDVKKISNTLTAVSSEKLKQSKTSKVKKKGKRAALTTGKDVDAVDYDYDNDYDAYEDYL</sequence>
<name>T1FWB9_HELRO</name>
<comment type="subunit">
    <text evidence="5">Component of the eukaryotic translation initiation factor 3 (eIF-3) complex, which is composed of 13 subunits: EIF3A, EIF3B, EIF3C, EIF3D, EIF3E, EIF3F, EIF3G, EIF3H, EIF3I, EIF3J, EIF3K, EIF3L and EIF3M. The eIF-3 complex appears to include 3 stable modules: module A is composed of EIF3A, EIF3B, EIF3G and EIF3I; module B is composed of EIF3F, EIF3H, and EIF3M; and module C is composed of EIF3C, EIF3D, EIF3E, EIF3K and EIF3L. EIF3C of module C binds EIF3B of module A and EIF3H of module B, thereby linking the three modules. EIF3J is a labile subunit that binds to the eIF-3 complex via EIF3B. The eIF-3 complex interacts with RPS6KB1 under conditions of nutrient depletion. Mitogenic stimulation leads to binding and activation of a complex composed of MTOR and RPTOR, leading to phosphorylation and release of RPS6KB1 and binding of EIF4B to eIF-3.</text>
</comment>
<dbReference type="KEGG" id="hro:HELRODRAFT_194695"/>
<dbReference type="FunFam" id="1.10.246.60:FF:000001">
    <property type="entry name" value="Eukaryotic translation initiation factor 3 subunit J"/>
    <property type="match status" value="1"/>
</dbReference>
<evidence type="ECO:0000256" key="1">
    <source>
        <dbReference type="ARBA" id="ARBA00022490"/>
    </source>
</evidence>
<feature type="compositionally biased region" description="Low complexity" evidence="6">
    <location>
        <begin position="1"/>
        <end position="16"/>
    </location>
</feature>
<proteinExistence type="predicted"/>
<dbReference type="EMBL" id="KB097778">
    <property type="protein sequence ID" value="ESN90079.1"/>
    <property type="molecule type" value="Genomic_DNA"/>
</dbReference>
<organism evidence="8 9">
    <name type="scientific">Helobdella robusta</name>
    <name type="common">Californian leech</name>
    <dbReference type="NCBI Taxonomy" id="6412"/>
    <lineage>
        <taxon>Eukaryota</taxon>
        <taxon>Metazoa</taxon>
        <taxon>Spiralia</taxon>
        <taxon>Lophotrochozoa</taxon>
        <taxon>Annelida</taxon>
        <taxon>Clitellata</taxon>
        <taxon>Hirudinea</taxon>
        <taxon>Rhynchobdellida</taxon>
        <taxon>Glossiphoniidae</taxon>
        <taxon>Helobdella</taxon>
    </lineage>
</organism>
<dbReference type="RefSeq" id="XP_009031844.1">
    <property type="nucleotide sequence ID" value="XM_009033596.1"/>
</dbReference>
<dbReference type="EnsemblMetazoa" id="HelroT194695">
    <property type="protein sequence ID" value="HelroP194695"/>
    <property type="gene ID" value="HelroG194695"/>
</dbReference>
<keyword evidence="2" id="KW-0396">Initiation factor</keyword>
<dbReference type="PANTHER" id="PTHR21681">
    <property type="entry name" value="EUKARYOTIC TRANSLATION INITIATION FACTOR 3 SUBUNIT J"/>
    <property type="match status" value="1"/>
</dbReference>
<evidence type="ECO:0000313" key="9">
    <source>
        <dbReference type="Proteomes" id="UP000015101"/>
    </source>
</evidence>
<dbReference type="EMBL" id="AMQM01008440">
    <property type="status" value="NOT_ANNOTATED_CDS"/>
    <property type="molecule type" value="Genomic_DNA"/>
</dbReference>
<accession>T1FWB9</accession>
<dbReference type="PANTHER" id="PTHR21681:SF0">
    <property type="entry name" value="EUKARYOTIC TRANSLATION INITIATION FACTOR 3 SUBUNIT J"/>
    <property type="match status" value="1"/>
</dbReference>
<dbReference type="InterPro" id="IPR013906">
    <property type="entry name" value="eIF3j"/>
</dbReference>
<dbReference type="OrthoDB" id="20381at2759"/>
<keyword evidence="3" id="KW-0648">Protein biosynthesis</keyword>
<evidence type="ECO:0000313" key="8">
    <source>
        <dbReference type="EnsemblMetazoa" id="HelroP194695"/>
    </source>
</evidence>
<keyword evidence="9" id="KW-1185">Reference proteome</keyword>
<evidence type="ECO:0000256" key="2">
    <source>
        <dbReference type="ARBA" id="ARBA00022540"/>
    </source>
</evidence>
<dbReference type="Proteomes" id="UP000015101">
    <property type="component" value="Unassembled WGS sequence"/>
</dbReference>
<dbReference type="CTD" id="20213115"/>
<dbReference type="STRING" id="6412.T1FWB9"/>
<dbReference type="GeneID" id="20213115"/>
<keyword evidence="1" id="KW-0963">Cytoplasm</keyword>
<dbReference type="InterPro" id="IPR023194">
    <property type="entry name" value="eIF3-like_dom_sf"/>
</dbReference>
<feature type="region of interest" description="Disordered" evidence="6">
    <location>
        <begin position="1"/>
        <end position="55"/>
    </location>
</feature>
<dbReference type="GO" id="GO:0005852">
    <property type="term" value="C:eukaryotic translation initiation factor 3 complex"/>
    <property type="evidence" value="ECO:0000318"/>
    <property type="project" value="GO_Central"/>
</dbReference>
<reference evidence="7 9" key="2">
    <citation type="journal article" date="2013" name="Nature">
        <title>Insights into bilaterian evolution from three spiralian genomes.</title>
        <authorList>
            <person name="Simakov O."/>
            <person name="Marletaz F."/>
            <person name="Cho S.J."/>
            <person name="Edsinger-Gonzales E."/>
            <person name="Havlak P."/>
            <person name="Hellsten U."/>
            <person name="Kuo D.H."/>
            <person name="Larsson T."/>
            <person name="Lv J."/>
            <person name="Arendt D."/>
            <person name="Savage R."/>
            <person name="Osoegawa K."/>
            <person name="de Jong P."/>
            <person name="Grimwood J."/>
            <person name="Chapman J.A."/>
            <person name="Shapiro H."/>
            <person name="Aerts A."/>
            <person name="Otillar R.P."/>
            <person name="Terry A.Y."/>
            <person name="Boore J.L."/>
            <person name="Grigoriev I.V."/>
            <person name="Lindberg D.R."/>
            <person name="Seaver E.C."/>
            <person name="Weisblat D.A."/>
            <person name="Putnam N.H."/>
            <person name="Rokhsar D.S."/>
        </authorList>
    </citation>
    <scope>NUCLEOTIDE SEQUENCE</scope>
</reference>
<reference evidence="8" key="3">
    <citation type="submission" date="2015-06" db="UniProtKB">
        <authorList>
            <consortium name="EnsemblMetazoa"/>
        </authorList>
    </citation>
    <scope>IDENTIFICATION</scope>
</reference>
<reference evidence="9" key="1">
    <citation type="submission" date="2012-12" db="EMBL/GenBank/DDBJ databases">
        <authorList>
            <person name="Hellsten U."/>
            <person name="Grimwood J."/>
            <person name="Chapman J.A."/>
            <person name="Shapiro H."/>
            <person name="Aerts A."/>
            <person name="Otillar R.P."/>
            <person name="Terry A.Y."/>
            <person name="Boore J.L."/>
            <person name="Simakov O."/>
            <person name="Marletaz F."/>
            <person name="Cho S.-J."/>
            <person name="Edsinger-Gonzales E."/>
            <person name="Havlak P."/>
            <person name="Kuo D.-H."/>
            <person name="Larsson T."/>
            <person name="Lv J."/>
            <person name="Arendt D."/>
            <person name="Savage R."/>
            <person name="Osoegawa K."/>
            <person name="de Jong P."/>
            <person name="Lindberg D.R."/>
            <person name="Seaver E.C."/>
            <person name="Weisblat D.A."/>
            <person name="Putnam N.H."/>
            <person name="Grigoriev I.V."/>
            <person name="Rokhsar D.S."/>
        </authorList>
    </citation>
    <scope>NUCLEOTIDE SEQUENCE</scope>
</reference>
<evidence type="ECO:0000256" key="3">
    <source>
        <dbReference type="ARBA" id="ARBA00022917"/>
    </source>
</evidence>
<evidence type="ECO:0000256" key="4">
    <source>
        <dbReference type="ARBA" id="ARBA00023054"/>
    </source>
</evidence>
<protein>
    <submittedName>
        <fullName evidence="7 8">Uncharacterized protein</fullName>
    </submittedName>
</protein>
<evidence type="ECO:0000256" key="5">
    <source>
        <dbReference type="ARBA" id="ARBA00065260"/>
    </source>
</evidence>
<dbReference type="GO" id="GO:0003743">
    <property type="term" value="F:translation initiation factor activity"/>
    <property type="evidence" value="ECO:0007669"/>
    <property type="project" value="UniProtKB-KW"/>
</dbReference>
<dbReference type="HOGENOM" id="CLU_1435912_0_0_1"/>
<dbReference type="AlphaFoldDB" id="T1FWB9"/>
<keyword evidence="4" id="KW-0175">Coiled coil</keyword>
<dbReference type="Gene3D" id="1.10.246.60">
    <property type="entry name" value="Eukaryotic translation initiation factor 3 like domains"/>
    <property type="match status" value="1"/>
</dbReference>
<evidence type="ECO:0000313" key="7">
    <source>
        <dbReference type="EMBL" id="ESN90079.1"/>
    </source>
</evidence>